<reference evidence="1" key="1">
    <citation type="submission" date="2020-02" db="EMBL/GenBank/DDBJ databases">
        <authorList>
            <person name="Meier V. D."/>
        </authorList>
    </citation>
    <scope>NUCLEOTIDE SEQUENCE</scope>
    <source>
        <strain evidence="1">AVDCRST_MAG92</strain>
    </source>
</reference>
<dbReference type="AlphaFoldDB" id="A0A6J4H5I5"/>
<sequence>SRKNQGFRFYTLKEQENTSPYRKGLHFLDSKAKQEFPIFFKMWAV</sequence>
<proteinExistence type="predicted"/>
<feature type="non-terminal residue" evidence="1">
    <location>
        <position position="1"/>
    </location>
</feature>
<accession>A0A6J4H5I5</accession>
<gene>
    <name evidence="1" type="ORF">AVDCRST_MAG92-201</name>
</gene>
<organism evidence="1">
    <name type="scientific">uncultured Coleofasciculus sp</name>
    <dbReference type="NCBI Taxonomy" id="1267456"/>
    <lineage>
        <taxon>Bacteria</taxon>
        <taxon>Bacillati</taxon>
        <taxon>Cyanobacteriota</taxon>
        <taxon>Cyanophyceae</taxon>
        <taxon>Coleofasciculales</taxon>
        <taxon>Coleofasciculaceae</taxon>
        <taxon>Coleofasciculus</taxon>
        <taxon>environmental samples</taxon>
    </lineage>
</organism>
<protein>
    <submittedName>
        <fullName evidence="1">Uncharacterized protein</fullName>
    </submittedName>
</protein>
<evidence type="ECO:0000313" key="1">
    <source>
        <dbReference type="EMBL" id="CAA9213304.1"/>
    </source>
</evidence>
<dbReference type="EMBL" id="CADCTM010000029">
    <property type="protein sequence ID" value="CAA9213304.1"/>
    <property type="molecule type" value="Genomic_DNA"/>
</dbReference>
<name>A0A6J4H5I5_9CYAN</name>